<dbReference type="AlphaFoldDB" id="A0A8T0PP46"/>
<comment type="caution">
    <text evidence="2">The sequence shown here is derived from an EMBL/GenBank/DDBJ whole genome shotgun (WGS) entry which is preliminary data.</text>
</comment>
<sequence>MMGFLCNDLSLHTSARFVRTVVVEEILLRTPPDDPARLLCAALVCNPWCRLVSARPFRRRFRDRAGPAPMLGFLCNDVPRLVGTRAEALSTRFVRTAPSCPPLAARRGWHALDARAGRVLLQRAAEAPATVRLAVWDPYSAPAGAGHHLDLPGPVLPRPPRSWNAALLCSATTTTTTTTGPSASSSWARMPRGSGDHVDAARGALAGNALHFVLQRRFRVLRYDLGTRHMSVLHLPPASHNQRIVLTTTEDGGRLGFARMEEGYRLCLWDMVGTTTGWTKGRVIELKALLPVIDLLGFAHGLGVILVGTVDGFFSVDQQTGRINKVGDGPGFYNLVPYVSFCTPALERASKNEEPTTNA</sequence>
<evidence type="ECO:0000313" key="2">
    <source>
        <dbReference type="EMBL" id="KAG2563753.1"/>
    </source>
</evidence>
<evidence type="ECO:0008006" key="4">
    <source>
        <dbReference type="Google" id="ProtNLM"/>
    </source>
</evidence>
<dbReference type="EMBL" id="CM029051">
    <property type="protein sequence ID" value="KAG2563753.1"/>
    <property type="molecule type" value="Genomic_DNA"/>
</dbReference>
<accession>A0A8T0PP46</accession>
<feature type="region of interest" description="Disordered" evidence="1">
    <location>
        <begin position="174"/>
        <end position="194"/>
    </location>
</feature>
<dbReference type="PANTHER" id="PTHR32133:SF358">
    <property type="entry name" value="F-BOX DOMAIN-CONTAINING PROTEIN"/>
    <property type="match status" value="1"/>
</dbReference>
<dbReference type="InterPro" id="IPR036047">
    <property type="entry name" value="F-box-like_dom_sf"/>
</dbReference>
<protein>
    <recommendedName>
        <fullName evidence="4">F-box domain-containing protein</fullName>
    </recommendedName>
</protein>
<gene>
    <name evidence="2" type="ORF">PVAP13_8KG367500</name>
</gene>
<dbReference type="SUPFAM" id="SSF81383">
    <property type="entry name" value="F-box domain"/>
    <property type="match status" value="1"/>
</dbReference>
<proteinExistence type="predicted"/>
<dbReference type="Proteomes" id="UP000823388">
    <property type="component" value="Chromosome 8K"/>
</dbReference>
<dbReference type="PANTHER" id="PTHR32133">
    <property type="entry name" value="OS07G0120400 PROTEIN"/>
    <property type="match status" value="1"/>
</dbReference>
<organism evidence="2 3">
    <name type="scientific">Panicum virgatum</name>
    <name type="common">Blackwell switchgrass</name>
    <dbReference type="NCBI Taxonomy" id="38727"/>
    <lineage>
        <taxon>Eukaryota</taxon>
        <taxon>Viridiplantae</taxon>
        <taxon>Streptophyta</taxon>
        <taxon>Embryophyta</taxon>
        <taxon>Tracheophyta</taxon>
        <taxon>Spermatophyta</taxon>
        <taxon>Magnoliopsida</taxon>
        <taxon>Liliopsida</taxon>
        <taxon>Poales</taxon>
        <taxon>Poaceae</taxon>
        <taxon>PACMAD clade</taxon>
        <taxon>Panicoideae</taxon>
        <taxon>Panicodae</taxon>
        <taxon>Paniceae</taxon>
        <taxon>Panicinae</taxon>
        <taxon>Panicum</taxon>
        <taxon>Panicum sect. Hiantes</taxon>
    </lineage>
</organism>
<reference evidence="2 3" key="1">
    <citation type="submission" date="2020-05" db="EMBL/GenBank/DDBJ databases">
        <title>WGS assembly of Panicum virgatum.</title>
        <authorList>
            <person name="Lovell J.T."/>
            <person name="Jenkins J."/>
            <person name="Shu S."/>
            <person name="Juenger T.E."/>
            <person name="Schmutz J."/>
        </authorList>
    </citation>
    <scope>NUCLEOTIDE SEQUENCE [LARGE SCALE GENOMIC DNA]</scope>
    <source>
        <strain evidence="3">cv. AP13</strain>
    </source>
</reference>
<name>A0A8T0PP46_PANVG</name>
<evidence type="ECO:0000256" key="1">
    <source>
        <dbReference type="SAM" id="MobiDB-lite"/>
    </source>
</evidence>
<evidence type="ECO:0000313" key="3">
    <source>
        <dbReference type="Proteomes" id="UP000823388"/>
    </source>
</evidence>
<keyword evidence="3" id="KW-1185">Reference proteome</keyword>